<dbReference type="GO" id="GO:0005549">
    <property type="term" value="F:odorant binding"/>
    <property type="evidence" value="ECO:0007669"/>
    <property type="project" value="InterPro"/>
</dbReference>
<dbReference type="GO" id="GO:0005615">
    <property type="term" value="C:extracellular space"/>
    <property type="evidence" value="ECO:0007669"/>
    <property type="project" value="TreeGrafter"/>
</dbReference>
<dbReference type="InterPro" id="IPR036728">
    <property type="entry name" value="PBP_GOBP_sf"/>
</dbReference>
<dbReference type="Gene3D" id="1.10.238.20">
    <property type="entry name" value="Pheromone/general odorant binding protein domain"/>
    <property type="match status" value="2"/>
</dbReference>
<name>A0A821RFT1_9NEOP</name>
<reference evidence="2" key="1">
    <citation type="submission" date="2021-02" db="EMBL/GenBank/DDBJ databases">
        <authorList>
            <person name="Steward A R."/>
        </authorList>
    </citation>
    <scope>NUCLEOTIDE SEQUENCE</scope>
</reference>
<dbReference type="InterPro" id="IPR006170">
    <property type="entry name" value="PBP/GOBP"/>
</dbReference>
<evidence type="ECO:0000313" key="3">
    <source>
        <dbReference type="Proteomes" id="UP000663880"/>
    </source>
</evidence>
<protein>
    <submittedName>
        <fullName evidence="2">Uncharacterized protein</fullName>
    </submittedName>
</protein>
<keyword evidence="3" id="KW-1185">Reference proteome</keyword>
<dbReference type="Proteomes" id="UP000663880">
    <property type="component" value="Unassembled WGS sequence"/>
</dbReference>
<sequence>MDAFKQKYAELVMSCMEEYPIDQSDIEQLKNLQMPDKESVKCLFACAYKKAGMMTDDGKLSVEGTNKLAETYLANDEEQLKRAKAFTDACKSVNDEEVSDGTKGCERAALIFKCSNDKAKEAMTDEEVKALFTKVILKCASKFKADMKDMVSLASLQTPTDPQVKCILACAYRDIGTMNDKGLYDLERAYKISEEFQKGDEKRIKKGKELAKSCSFVNDETVTDGEKGCDRAALIFACSVKNAPKYGFKV</sequence>
<dbReference type="AlphaFoldDB" id="A0A821RFT1"/>
<gene>
    <name evidence="2" type="ORF">PMACD_LOCUS6304</name>
</gene>
<evidence type="ECO:0000313" key="2">
    <source>
        <dbReference type="EMBL" id="CAF4842484.1"/>
    </source>
</evidence>
<dbReference type="OrthoDB" id="8178339at2759"/>
<dbReference type="SUPFAM" id="SSF47565">
    <property type="entry name" value="Insect pheromone/odorant-binding proteins"/>
    <property type="match status" value="2"/>
</dbReference>
<dbReference type="SMART" id="SM00708">
    <property type="entry name" value="PhBP"/>
    <property type="match status" value="2"/>
</dbReference>
<keyword evidence="1" id="KW-0732">Signal</keyword>
<evidence type="ECO:0000256" key="1">
    <source>
        <dbReference type="ARBA" id="ARBA00022729"/>
    </source>
</evidence>
<dbReference type="PANTHER" id="PTHR11857">
    <property type="entry name" value="ODORANT BINDING PROTEIN-RELATED"/>
    <property type="match status" value="1"/>
</dbReference>
<dbReference type="Pfam" id="PF01395">
    <property type="entry name" value="PBP_GOBP"/>
    <property type="match status" value="2"/>
</dbReference>
<comment type="caution">
    <text evidence="2">The sequence shown here is derived from an EMBL/GenBank/DDBJ whole genome shotgun (WGS) entry which is preliminary data.</text>
</comment>
<dbReference type="CDD" id="cd23992">
    <property type="entry name" value="PBP_GOBP"/>
    <property type="match status" value="2"/>
</dbReference>
<dbReference type="EMBL" id="CAJOBZ010000013">
    <property type="protein sequence ID" value="CAF4842484.1"/>
    <property type="molecule type" value="Genomic_DNA"/>
</dbReference>
<accession>A0A821RFT1</accession>
<organism evidence="2 3">
    <name type="scientific">Pieris macdunnoughi</name>
    <dbReference type="NCBI Taxonomy" id="345717"/>
    <lineage>
        <taxon>Eukaryota</taxon>
        <taxon>Metazoa</taxon>
        <taxon>Ecdysozoa</taxon>
        <taxon>Arthropoda</taxon>
        <taxon>Hexapoda</taxon>
        <taxon>Insecta</taxon>
        <taxon>Pterygota</taxon>
        <taxon>Neoptera</taxon>
        <taxon>Endopterygota</taxon>
        <taxon>Lepidoptera</taxon>
        <taxon>Glossata</taxon>
        <taxon>Ditrysia</taxon>
        <taxon>Papilionoidea</taxon>
        <taxon>Pieridae</taxon>
        <taxon>Pierinae</taxon>
        <taxon>Pieris</taxon>
    </lineage>
</organism>
<dbReference type="GO" id="GO:0007608">
    <property type="term" value="P:sensory perception of smell"/>
    <property type="evidence" value="ECO:0007669"/>
    <property type="project" value="TreeGrafter"/>
</dbReference>
<proteinExistence type="predicted"/>